<keyword evidence="2" id="KW-1185">Reference proteome</keyword>
<dbReference type="Pfam" id="PF10983">
    <property type="entry name" value="DUF2793"/>
    <property type="match status" value="1"/>
</dbReference>
<organism evidence="1 2">
    <name type="scientific">Pannonibacter indicus</name>
    <dbReference type="NCBI Taxonomy" id="466044"/>
    <lineage>
        <taxon>Bacteria</taxon>
        <taxon>Pseudomonadati</taxon>
        <taxon>Pseudomonadota</taxon>
        <taxon>Alphaproteobacteria</taxon>
        <taxon>Hyphomicrobiales</taxon>
        <taxon>Stappiaceae</taxon>
        <taxon>Pannonibacter</taxon>
    </lineage>
</organism>
<reference evidence="2" key="1">
    <citation type="submission" date="2015-08" db="EMBL/GenBank/DDBJ databases">
        <authorList>
            <person name="Varghese N."/>
        </authorList>
    </citation>
    <scope>NUCLEOTIDE SEQUENCE [LARGE SCALE GENOMIC DNA]</scope>
    <source>
        <strain evidence="2">DSM 23407</strain>
    </source>
</reference>
<name>A0A0K6HZZ8_9HYPH</name>
<dbReference type="InterPro" id="IPR021251">
    <property type="entry name" value="DUF2793"/>
</dbReference>
<sequence length="241" mass="24356">MSETARLGLPLIAAAQAQKHVTHNEALARLDALAHLRLIEERQAPPASAGEGDTFLVASGAWGDFTGHEGKAAHYSGGAWVFYPGFEGLRAFLASEGRLLVFSGGGWRDYAALLGPQMVLARSGGGATAGLSVLEATLSGMSGAHVEAPDLIPDRAVVFAVSCRTLTTVTGAASYDCGLSSERSKFGGALGISAGAQNAGVIGPTAFYAPTSVRLSANGGNFTGGAVRVAVQCLIAGVPAA</sequence>
<protein>
    <submittedName>
        <fullName evidence="1">Uncharacterized protein</fullName>
    </submittedName>
</protein>
<accession>A0A0K6HZZ8</accession>
<dbReference type="AlphaFoldDB" id="A0A0K6HZZ8"/>
<proteinExistence type="predicted"/>
<dbReference type="RefSeq" id="WP_055455672.1">
    <property type="nucleotide sequence ID" value="NZ_CYHE01000005.1"/>
</dbReference>
<evidence type="ECO:0000313" key="1">
    <source>
        <dbReference type="EMBL" id="CUA96460.1"/>
    </source>
</evidence>
<gene>
    <name evidence="1" type="ORF">Ga0061067_105165</name>
</gene>
<evidence type="ECO:0000313" key="2">
    <source>
        <dbReference type="Proteomes" id="UP000183900"/>
    </source>
</evidence>
<dbReference type="Proteomes" id="UP000183900">
    <property type="component" value="Unassembled WGS sequence"/>
</dbReference>
<dbReference type="OrthoDB" id="564699at2"/>
<dbReference type="EMBL" id="CYHE01000005">
    <property type="protein sequence ID" value="CUA96460.1"/>
    <property type="molecule type" value="Genomic_DNA"/>
</dbReference>